<proteinExistence type="predicted"/>
<name>A0A183EBJ2_9BILA</name>
<organism evidence="1">
    <name type="scientific">Gongylonema pulchrum</name>
    <dbReference type="NCBI Taxonomy" id="637853"/>
    <lineage>
        <taxon>Eukaryota</taxon>
        <taxon>Metazoa</taxon>
        <taxon>Ecdysozoa</taxon>
        <taxon>Nematoda</taxon>
        <taxon>Chromadorea</taxon>
        <taxon>Rhabditida</taxon>
        <taxon>Spirurina</taxon>
        <taxon>Spiruromorpha</taxon>
        <taxon>Spiruroidea</taxon>
        <taxon>Gongylonematidae</taxon>
        <taxon>Gongylonema</taxon>
    </lineage>
</organism>
<accession>A0A183EBJ2</accession>
<protein>
    <submittedName>
        <fullName evidence="1">FTH domain-containing protein</fullName>
    </submittedName>
</protein>
<reference evidence="1" key="1">
    <citation type="submission" date="2016-06" db="UniProtKB">
        <authorList>
            <consortium name="WormBaseParasite"/>
        </authorList>
    </citation>
    <scope>IDENTIFICATION</scope>
</reference>
<dbReference type="AlphaFoldDB" id="A0A183EBJ2"/>
<evidence type="ECO:0000313" key="1">
    <source>
        <dbReference type="WBParaSite" id="GPUH_0001835801-mRNA-1"/>
    </source>
</evidence>
<dbReference type="WBParaSite" id="GPUH_0001835801-mRNA-1">
    <property type="protein sequence ID" value="GPUH_0001835801-mRNA-1"/>
    <property type="gene ID" value="GPUH_0001835801"/>
</dbReference>
<sequence>LNYLDQCLKEVDIHGTLSFSGITLDSELYYRLCKKWVTIGKPAGLSFMLCDFRLPSEHFRELLRRIHCQRLVIELSRFEQFHLDDLILEAMPECEELVVNCISPMYCPGITDRTLHRWAIQERPPRKIFLNDIQADFTVDGITTLINVRLFVE</sequence>